<comment type="similarity">
    <text evidence="1">Belongs to the THADA family.</text>
</comment>
<dbReference type="InterPro" id="IPR056843">
    <property type="entry name" value="THADA-like_TPR"/>
</dbReference>
<dbReference type="Pfam" id="PF25151">
    <property type="entry name" value="TPR_Trm732_C"/>
    <property type="match status" value="1"/>
</dbReference>
<feature type="non-terminal residue" evidence="6">
    <location>
        <position position="1657"/>
    </location>
</feature>
<protein>
    <submittedName>
        <fullName evidence="6">Uncharacterized protein</fullName>
    </submittedName>
</protein>
<gene>
    <name evidence="6" type="ORF">g.34262</name>
</gene>
<evidence type="ECO:0000256" key="2">
    <source>
        <dbReference type="ARBA" id="ARBA00022694"/>
    </source>
</evidence>
<proteinExistence type="inferred from homology"/>
<accession>A0A1D1ZPF1</accession>
<feature type="domain" description="tRNA (32-2'-O)-methyltransferase regulator THADA-like C-terminal TPR repeats region" evidence="5">
    <location>
        <begin position="1211"/>
        <end position="1378"/>
    </location>
</feature>
<evidence type="ECO:0000259" key="5">
    <source>
        <dbReference type="Pfam" id="PF25151"/>
    </source>
</evidence>
<evidence type="ECO:0000259" key="3">
    <source>
        <dbReference type="Pfam" id="PF10350"/>
    </source>
</evidence>
<evidence type="ECO:0000313" key="6">
    <source>
        <dbReference type="EMBL" id="JAT68623.1"/>
    </source>
</evidence>
<dbReference type="PANTHER" id="PTHR14387">
    <property type="entry name" value="THADA/DEATH RECEPTOR INTERACTING PROTEIN"/>
    <property type="match status" value="1"/>
</dbReference>
<dbReference type="Pfam" id="PF10350">
    <property type="entry name" value="DUF2428"/>
    <property type="match status" value="1"/>
</dbReference>
<dbReference type="InterPro" id="IPR056842">
    <property type="entry name" value="THADA-like_TPR_C"/>
</dbReference>
<sequence length="1657" mass="174815">MATPGRARQKSKRGATSTVVWPSELTQDVIALSEDAGTKLAAFATAWLEMSTSNPPASRVQAVCSLAERAALEDDGPGSNTTQVIGILGRTLLVPGTKPLHQPIQALLRRLPDTPWAGAQLSELLHSACSADSLEKGTNQAAPGSRSGLPAALVSCLGSSALASHLRLQATDLLPALCASIEHALPVAHDQGPSRLTQDQLEDLLDSISGLHGVLTAAASSEPLPLHLLLCTSATLHAVLCSSMALREVLSSAATAMLTTLRAVLPSQAATALHWAQALQLGAQSSLAEPGDLVSASELEAWRQLGKFRADLAARLTPMSRICACRGVIEAAPPGVLSADLSSSAAPEAHAWQLLVHGALPFFIDAVQTAQDAPFRYVAVTALSAGLARLKKVWQCLQAENGQAVDCPRPALLAKDILEHLLAVLWPCWEDPMRQVAKEAHATFAVLLDILELQSAREGAAVGDFLDQVAVELLNQGAGHKGRYAPLAAIAPRLGYHRILALRPPLVLESLAQLGNNRLCTSVCGLLRALWTAASHDPEASWVPGTVQDTSTALIDGPDALRANLAAHVLPLLFGIHPGACAALLAALDSQGPGAPVTPDLQSARMAVLAAGHASGLVTWEGAAAGVTPKQLHAHVFAALQTRNGEQRLAAASLVCTHPKALAPFTPRELGLVQLWAELEMVCDSTPHREKVLRLLSKAGARVRGLAAAARQRGDRAELQRLASAITQLYDLAVARVRPFMPHGTKIMSLRLMQQLLAEFQELWRPEVVESLPSNGSRAQSKPLDVAGFDPFGPQRMKEATMQLVNASIDSWDDVRWAAMTCLRLLPSPLPGYEEEQPAARLLDLAFEFGLSDNEAEAESGAMLLGVLLSKEDWAPTFAPCGSQNLNTSSIQGRTLQEARRRLDLAKTNLDEAWDRGFMLQPFLILRHLVPELPWSKMAATGNVSLRSDLLSTASCIHQLIIEALAITLQILAKPQEYGVDAEGVLEGDPLTDGENVEWDAEASRPQLVTRMSWGSCREASLLWMTLADSLPLPGAADPGLQAAGIALLLDVGARLVHQLTLLKHSGAIEKCSQALSAVCTRVLASGVKELDVAPLAWLDAFLAFLSRPGQGRSDIVRRSAGLPAGILAVLAAGSSGTWREVLISHALPRLIALAHPETESTADWAPRVHALNTLRMLFSASELADGTARLLPQGVGACLAGLSASRWEIRNAATLAYAALLTRVLGFRNDAVQEAAGARRGVTARDFFLRFPTLHPLLLQHAEESAAALGKGSDLHASTFPVLVLLSRLRPDTEDGVPTPTAENEPRSPAAFLPAVAAFGAAAPLAVRELAARATLSLLPAHGRGDAAAALANQLLAGVDGRTAGLNQCHGWMLQLGAILPVALEGRIVDQRMPWLEAVLAAIRRLLPLLLTELWCPPLSLAFVKVTETLRLHNDSLPGLSEAVALVAQSAHGLLQRFLMCREGQEWQAPMAADVLEACAKLCWQGAEQGVARAAGLAPALLTCSLPTVMATVADNLDPCAFHTLPPATQAALAATASGEWHQRARLAALRLVAWPRPCSAHPGALDPMASLDLLTLASGGTDDARARALTALAADVATRAAPGPDLGAGMLGSMKHDLDPPTFADALEAVAAAALPSGDEALREAAARALGTLGA</sequence>
<evidence type="ECO:0000256" key="1">
    <source>
        <dbReference type="ARBA" id="ARBA00010409"/>
    </source>
</evidence>
<reference evidence="6" key="1">
    <citation type="submission" date="2015-08" db="EMBL/GenBank/DDBJ databases">
        <authorList>
            <person name="Babu N.S."/>
            <person name="Beckwith C.J."/>
            <person name="Beseler K.G."/>
            <person name="Brison A."/>
            <person name="Carone J.V."/>
            <person name="Caskin T.P."/>
            <person name="Diamond M."/>
            <person name="Durham M.E."/>
            <person name="Foxe J.M."/>
            <person name="Go M."/>
            <person name="Henderson B.A."/>
            <person name="Jones I.B."/>
            <person name="McGettigan J.A."/>
            <person name="Micheletti S.J."/>
            <person name="Nasrallah M.E."/>
            <person name="Ortiz D."/>
            <person name="Piller C.R."/>
            <person name="Privatt S.R."/>
            <person name="Schneider S.L."/>
            <person name="Sharp S."/>
            <person name="Smith T.C."/>
            <person name="Stanton J.D."/>
            <person name="Ullery H.E."/>
            <person name="Wilson R.J."/>
            <person name="Serrano M.G."/>
            <person name="Buck G."/>
            <person name="Lee V."/>
            <person name="Wang Y."/>
            <person name="Carvalho R."/>
            <person name="Voegtly L."/>
            <person name="Shi R."/>
            <person name="Duckworth R."/>
            <person name="Johnson A."/>
            <person name="Loviza R."/>
            <person name="Walstead R."/>
            <person name="Shah Z."/>
            <person name="Kiflezghi M."/>
            <person name="Wade K."/>
            <person name="Ball S.L."/>
            <person name="Bradley K.W."/>
            <person name="Asai D.J."/>
            <person name="Bowman C.A."/>
            <person name="Russell D.A."/>
            <person name="Pope W.H."/>
            <person name="Jacobs-Sera D."/>
            <person name="Hendrix R.W."/>
            <person name="Hatfull G.F."/>
        </authorList>
    </citation>
    <scope>NUCLEOTIDE SEQUENCE</scope>
</reference>
<dbReference type="InterPro" id="IPR051954">
    <property type="entry name" value="tRNA_methyltransferase_THADA"/>
</dbReference>
<name>A0A1D1ZPF1_AUXPR</name>
<dbReference type="Pfam" id="PF25150">
    <property type="entry name" value="TPR_Trm732"/>
    <property type="match status" value="1"/>
</dbReference>
<dbReference type="EMBL" id="GDKF01009999">
    <property type="protein sequence ID" value="JAT68623.1"/>
    <property type="molecule type" value="Transcribed_RNA"/>
</dbReference>
<evidence type="ECO:0000259" key="4">
    <source>
        <dbReference type="Pfam" id="PF25150"/>
    </source>
</evidence>
<feature type="domain" description="tRNA (32-2'-O)-methyltransferase regulator THADA-like TPR repeats region" evidence="4">
    <location>
        <begin position="552"/>
        <end position="757"/>
    </location>
</feature>
<organism evidence="6">
    <name type="scientific">Auxenochlorella protothecoides</name>
    <name type="common">Green microalga</name>
    <name type="synonym">Chlorella protothecoides</name>
    <dbReference type="NCBI Taxonomy" id="3075"/>
    <lineage>
        <taxon>Eukaryota</taxon>
        <taxon>Viridiplantae</taxon>
        <taxon>Chlorophyta</taxon>
        <taxon>core chlorophytes</taxon>
        <taxon>Trebouxiophyceae</taxon>
        <taxon>Chlorellales</taxon>
        <taxon>Chlorellaceae</taxon>
        <taxon>Auxenochlorella</taxon>
    </lineage>
</organism>
<dbReference type="GO" id="GO:0005829">
    <property type="term" value="C:cytosol"/>
    <property type="evidence" value="ECO:0007669"/>
    <property type="project" value="TreeGrafter"/>
</dbReference>
<dbReference type="PANTHER" id="PTHR14387:SF0">
    <property type="entry name" value="DUF2428 DOMAIN-CONTAINING PROTEIN"/>
    <property type="match status" value="1"/>
</dbReference>
<dbReference type="InterPro" id="IPR019442">
    <property type="entry name" value="THADA/TRM732_DUF2428"/>
</dbReference>
<dbReference type="SUPFAM" id="SSF48371">
    <property type="entry name" value="ARM repeat"/>
    <property type="match status" value="1"/>
</dbReference>
<dbReference type="GO" id="GO:0030488">
    <property type="term" value="P:tRNA methylation"/>
    <property type="evidence" value="ECO:0007669"/>
    <property type="project" value="TreeGrafter"/>
</dbReference>
<feature type="domain" description="DUF2428" evidence="3">
    <location>
        <begin position="958"/>
        <end position="1209"/>
    </location>
</feature>
<dbReference type="InterPro" id="IPR016024">
    <property type="entry name" value="ARM-type_fold"/>
</dbReference>
<keyword evidence="2" id="KW-0819">tRNA processing</keyword>